<dbReference type="GO" id="GO:0004633">
    <property type="term" value="F:phosphopantothenoylcysteine decarboxylase activity"/>
    <property type="evidence" value="ECO:0007669"/>
    <property type="project" value="TreeGrafter"/>
</dbReference>
<dbReference type="SUPFAM" id="SSF52507">
    <property type="entry name" value="Homo-oligomeric flavin-containing Cys decarboxylases, HFCD"/>
    <property type="match status" value="1"/>
</dbReference>
<dbReference type="GO" id="GO:0015937">
    <property type="term" value="P:coenzyme A biosynthetic process"/>
    <property type="evidence" value="ECO:0007669"/>
    <property type="project" value="TreeGrafter"/>
</dbReference>
<protein>
    <submittedName>
        <fullName evidence="2">Flavoprotein</fullName>
    </submittedName>
</protein>
<dbReference type="EMBL" id="FNHI01000007">
    <property type="protein sequence ID" value="SDM36652.1"/>
    <property type="molecule type" value="Genomic_DNA"/>
</dbReference>
<keyword evidence="3" id="KW-1185">Reference proteome</keyword>
<dbReference type="GO" id="GO:0010181">
    <property type="term" value="F:FMN binding"/>
    <property type="evidence" value="ECO:0007669"/>
    <property type="project" value="TreeGrafter"/>
</dbReference>
<name>A0A1G9SMK1_9ACTN</name>
<dbReference type="Proteomes" id="UP000199063">
    <property type="component" value="Unassembled WGS sequence"/>
</dbReference>
<accession>A0A1G9SMK1</accession>
<evidence type="ECO:0000259" key="1">
    <source>
        <dbReference type="Pfam" id="PF02441"/>
    </source>
</evidence>
<evidence type="ECO:0000313" key="3">
    <source>
        <dbReference type="Proteomes" id="UP000199063"/>
    </source>
</evidence>
<proteinExistence type="predicted"/>
<organism evidence="2 3">
    <name type="scientific">Streptomyces wuyuanensis</name>
    <dbReference type="NCBI Taxonomy" id="1196353"/>
    <lineage>
        <taxon>Bacteria</taxon>
        <taxon>Bacillati</taxon>
        <taxon>Actinomycetota</taxon>
        <taxon>Actinomycetes</taxon>
        <taxon>Kitasatosporales</taxon>
        <taxon>Streptomycetaceae</taxon>
        <taxon>Streptomyces</taxon>
    </lineage>
</organism>
<evidence type="ECO:0000313" key="2">
    <source>
        <dbReference type="EMBL" id="SDM36652.1"/>
    </source>
</evidence>
<feature type="domain" description="Flavoprotein" evidence="1">
    <location>
        <begin position="28"/>
        <end position="156"/>
    </location>
</feature>
<dbReference type="AlphaFoldDB" id="A0A1G9SMK1"/>
<dbReference type="Gene3D" id="3.40.50.1950">
    <property type="entry name" value="Flavin prenyltransferase-like"/>
    <property type="match status" value="1"/>
</dbReference>
<dbReference type="InterPro" id="IPR036551">
    <property type="entry name" value="Flavin_trans-like"/>
</dbReference>
<dbReference type="Pfam" id="PF02441">
    <property type="entry name" value="Flavoprotein"/>
    <property type="match status" value="1"/>
</dbReference>
<dbReference type="STRING" id="1196353.SAMN05444921_107128"/>
<gene>
    <name evidence="2" type="ORF">SAMN05444921_107128</name>
</gene>
<dbReference type="GO" id="GO:0071513">
    <property type="term" value="C:phosphopantothenoylcysteine decarboxylase complex"/>
    <property type="evidence" value="ECO:0007669"/>
    <property type="project" value="TreeGrafter"/>
</dbReference>
<dbReference type="InterPro" id="IPR003382">
    <property type="entry name" value="Flavoprotein"/>
</dbReference>
<dbReference type="PANTHER" id="PTHR14359">
    <property type="entry name" value="HOMO-OLIGOMERIC FLAVIN CONTAINING CYS DECARBOXYLASE FAMILY"/>
    <property type="match status" value="1"/>
</dbReference>
<sequence>MPPVPSGRPRRPGTGGPSGSGGKPFLYVVVCAAGIAGGVGKLITAAQERNWDVGVVATPQGLDFIDRNAVEAQTGFPIRSAWRRPGDPRPLPPPDAIAVAPATFNTINKWAAGISDTLALGILCEAYGSGVPIAVLPCLNAAQAAHPAYRQSLERLRGMGVRIGSHEPSAQPETGGADVFRWEEALELLTARPAP</sequence>
<reference evidence="3" key="1">
    <citation type="submission" date="2016-10" db="EMBL/GenBank/DDBJ databases">
        <authorList>
            <person name="Varghese N."/>
            <person name="Submissions S."/>
        </authorList>
    </citation>
    <scope>NUCLEOTIDE SEQUENCE [LARGE SCALE GENOMIC DNA]</scope>
    <source>
        <strain evidence="3">CGMCC 4.7042</strain>
    </source>
</reference>
<dbReference type="PANTHER" id="PTHR14359:SF6">
    <property type="entry name" value="PHOSPHOPANTOTHENOYLCYSTEINE DECARBOXYLASE"/>
    <property type="match status" value="1"/>
</dbReference>